<dbReference type="InterPro" id="IPR050370">
    <property type="entry name" value="HES_HEY"/>
</dbReference>
<gene>
    <name evidence="10" type="ORF">DBV15_01043</name>
</gene>
<dbReference type="GO" id="GO:0046983">
    <property type="term" value="F:protein dimerization activity"/>
    <property type="evidence" value="ECO:0007669"/>
    <property type="project" value="InterPro"/>
</dbReference>
<feature type="compositionally biased region" description="Basic and acidic residues" evidence="6">
    <location>
        <begin position="326"/>
        <end position="339"/>
    </location>
</feature>
<protein>
    <submittedName>
        <fullName evidence="10">Enhancer of split mgamma protein</fullName>
    </submittedName>
</protein>
<dbReference type="FunFam" id="4.10.280.10:FF:000072">
    <property type="entry name" value="enhancer of split mgamma protein-like"/>
    <property type="match status" value="1"/>
</dbReference>
<dbReference type="Pfam" id="PF00010">
    <property type="entry name" value="HLH"/>
    <property type="match status" value="1"/>
</dbReference>
<feature type="domain" description="BHLH" evidence="8">
    <location>
        <begin position="70"/>
        <end position="127"/>
    </location>
</feature>
<dbReference type="EMBL" id="QBLH01003951">
    <property type="protein sequence ID" value="TGZ32189.1"/>
    <property type="molecule type" value="Genomic_DNA"/>
</dbReference>
<dbReference type="SMART" id="SM00353">
    <property type="entry name" value="HLH"/>
    <property type="match status" value="1"/>
</dbReference>
<proteinExistence type="predicted"/>
<evidence type="ECO:0000256" key="5">
    <source>
        <dbReference type="ARBA" id="ARBA00023242"/>
    </source>
</evidence>
<organism evidence="10 11">
    <name type="scientific">Temnothorax longispinosus</name>
    <dbReference type="NCBI Taxonomy" id="300112"/>
    <lineage>
        <taxon>Eukaryota</taxon>
        <taxon>Metazoa</taxon>
        <taxon>Ecdysozoa</taxon>
        <taxon>Arthropoda</taxon>
        <taxon>Hexapoda</taxon>
        <taxon>Insecta</taxon>
        <taxon>Pterygota</taxon>
        <taxon>Neoptera</taxon>
        <taxon>Endopterygota</taxon>
        <taxon>Hymenoptera</taxon>
        <taxon>Apocrita</taxon>
        <taxon>Aculeata</taxon>
        <taxon>Formicoidea</taxon>
        <taxon>Formicidae</taxon>
        <taxon>Myrmicinae</taxon>
        <taxon>Temnothorax</taxon>
    </lineage>
</organism>
<sequence>MTALKKEDACTGVLAMVDSFPIIQFVLYIDCFFTSIASVAVSSSLSGFMSFPPAMMSYDYPHPVSRTYQYKKITKPLLERKRRARINRCLDELKDLMVDALETEGENISKLEKADILELTVRHLQKLQASRPSGLSATIAASGDEISAESRWQSGFGHCAAEACRFLSSLPGEAAERLARHLATGLQTGRQTSSPPKANLLSPTLANLDRIASVVAPCPVGTSGEIDSAILSTSTSPIRSTPHADKTVGGVALTTTTTTISSTPRCRASMSLVNGNEKLTANCSAKPKSLKDRRSSTTPTTTMTTTRNKTSDPHDINADDDEEIDVERVDERDPMWRPW</sequence>
<dbReference type="AlphaFoldDB" id="A0A4S2JC55"/>
<feature type="compositionally biased region" description="Low complexity" evidence="6">
    <location>
        <begin position="296"/>
        <end position="308"/>
    </location>
</feature>
<dbReference type="SUPFAM" id="SSF158457">
    <property type="entry name" value="Orange domain-like"/>
    <property type="match status" value="1"/>
</dbReference>
<comment type="subcellular location">
    <subcellularLocation>
        <location evidence="1">Nucleus</location>
    </subcellularLocation>
</comment>
<dbReference type="InterPro" id="IPR003650">
    <property type="entry name" value="Orange_dom"/>
</dbReference>
<evidence type="ECO:0000313" key="10">
    <source>
        <dbReference type="EMBL" id="TGZ32189.1"/>
    </source>
</evidence>
<evidence type="ECO:0000256" key="6">
    <source>
        <dbReference type="SAM" id="MobiDB-lite"/>
    </source>
</evidence>
<reference evidence="10 11" key="1">
    <citation type="journal article" date="2019" name="Philos. Trans. R. Soc. Lond., B, Biol. Sci.">
        <title>Ant behaviour and brain gene expression of defending hosts depend on the ecological success of the intruding social parasite.</title>
        <authorList>
            <person name="Kaur R."/>
            <person name="Stoldt M."/>
            <person name="Jongepier E."/>
            <person name="Feldmeyer B."/>
            <person name="Menzel F."/>
            <person name="Bornberg-Bauer E."/>
            <person name="Foitzik S."/>
        </authorList>
    </citation>
    <scope>NUCLEOTIDE SEQUENCE [LARGE SCALE GENOMIC DNA]</scope>
    <source>
        <tissue evidence="10">Whole body</tissue>
    </source>
</reference>
<dbReference type="GO" id="GO:0003677">
    <property type="term" value="F:DNA binding"/>
    <property type="evidence" value="ECO:0007669"/>
    <property type="project" value="UniProtKB-KW"/>
</dbReference>
<dbReference type="Pfam" id="PF07527">
    <property type="entry name" value="Hairy_orange"/>
    <property type="match status" value="1"/>
</dbReference>
<dbReference type="PANTHER" id="PTHR10985">
    <property type="entry name" value="BASIC HELIX-LOOP-HELIX TRANSCRIPTION FACTOR, HES-RELATED"/>
    <property type="match status" value="1"/>
</dbReference>
<evidence type="ECO:0000259" key="8">
    <source>
        <dbReference type="PROSITE" id="PS50888"/>
    </source>
</evidence>
<evidence type="ECO:0000256" key="3">
    <source>
        <dbReference type="ARBA" id="ARBA00023125"/>
    </source>
</evidence>
<dbReference type="Gene3D" id="4.10.280.10">
    <property type="entry name" value="Helix-loop-helix DNA-binding domain"/>
    <property type="match status" value="1"/>
</dbReference>
<dbReference type="CDD" id="cd19741">
    <property type="entry name" value="bHLH-O_ESMB_like"/>
    <property type="match status" value="1"/>
</dbReference>
<evidence type="ECO:0000313" key="11">
    <source>
        <dbReference type="Proteomes" id="UP000310200"/>
    </source>
</evidence>
<accession>A0A4S2JC55</accession>
<keyword evidence="2" id="KW-0805">Transcription regulation</keyword>
<feature type="region of interest" description="Disordered" evidence="6">
    <location>
        <begin position="283"/>
        <end position="339"/>
    </location>
</feature>
<comment type="caution">
    <text evidence="10">The sequence shown here is derived from an EMBL/GenBank/DDBJ whole genome shotgun (WGS) entry which is preliminary data.</text>
</comment>
<keyword evidence="5" id="KW-0539">Nucleus</keyword>
<dbReference type="PROSITE" id="PS51054">
    <property type="entry name" value="ORANGE"/>
    <property type="match status" value="1"/>
</dbReference>
<evidence type="ECO:0000256" key="7">
    <source>
        <dbReference type="SAM" id="Phobius"/>
    </source>
</evidence>
<dbReference type="GO" id="GO:0006355">
    <property type="term" value="P:regulation of DNA-templated transcription"/>
    <property type="evidence" value="ECO:0007669"/>
    <property type="project" value="InterPro"/>
</dbReference>
<evidence type="ECO:0000259" key="9">
    <source>
        <dbReference type="PROSITE" id="PS51054"/>
    </source>
</evidence>
<dbReference type="PROSITE" id="PS50888">
    <property type="entry name" value="BHLH"/>
    <property type="match status" value="1"/>
</dbReference>
<feature type="domain" description="Orange" evidence="9">
    <location>
        <begin position="152"/>
        <end position="182"/>
    </location>
</feature>
<name>A0A4S2JC55_9HYME</name>
<dbReference type="SUPFAM" id="SSF47459">
    <property type="entry name" value="HLH, helix-loop-helix DNA-binding domain"/>
    <property type="match status" value="1"/>
</dbReference>
<dbReference type="InterPro" id="IPR011598">
    <property type="entry name" value="bHLH_dom"/>
</dbReference>
<keyword evidence="7" id="KW-1133">Transmembrane helix</keyword>
<evidence type="ECO:0000256" key="1">
    <source>
        <dbReference type="ARBA" id="ARBA00004123"/>
    </source>
</evidence>
<evidence type="ECO:0000256" key="4">
    <source>
        <dbReference type="ARBA" id="ARBA00023163"/>
    </source>
</evidence>
<dbReference type="Proteomes" id="UP000310200">
    <property type="component" value="Unassembled WGS sequence"/>
</dbReference>
<feature type="transmembrane region" description="Helical" evidence="7">
    <location>
        <begin position="25"/>
        <end position="48"/>
    </location>
</feature>
<dbReference type="GO" id="GO:0005634">
    <property type="term" value="C:nucleus"/>
    <property type="evidence" value="ECO:0007669"/>
    <property type="project" value="UniProtKB-SubCell"/>
</dbReference>
<dbReference type="STRING" id="300112.A0A4S2JC55"/>
<keyword evidence="7" id="KW-0812">Transmembrane</keyword>
<evidence type="ECO:0000256" key="2">
    <source>
        <dbReference type="ARBA" id="ARBA00023015"/>
    </source>
</evidence>
<keyword evidence="4" id="KW-0804">Transcription</keyword>
<keyword evidence="3" id="KW-0238">DNA-binding</keyword>
<dbReference type="InterPro" id="IPR036638">
    <property type="entry name" value="HLH_DNA-bd_sf"/>
</dbReference>
<keyword evidence="11" id="KW-1185">Reference proteome</keyword>
<keyword evidence="7" id="KW-0472">Membrane</keyword>